<feature type="modified residue" description="O-(pantetheine 4'-phosphoryl)serine" evidence="7">
    <location>
        <position position="34"/>
    </location>
</feature>
<keyword evidence="3 7" id="KW-0597">Phosphoprotein</keyword>
<reference evidence="9 15" key="1">
    <citation type="submission" date="2015-09" db="EMBL/GenBank/DDBJ databases">
        <authorList>
            <consortium name="Pathogen Informatics"/>
        </authorList>
    </citation>
    <scope>NUCLEOTIDE SEQUENCE [LARGE SCALE GENOMIC DNA]</scope>
    <source>
        <strain evidence="9 15">2789STDY5834865</strain>
    </source>
</reference>
<reference evidence="13 16" key="2">
    <citation type="submission" date="2016-10" db="EMBL/GenBank/DDBJ databases">
        <authorList>
            <person name="Varghese N."/>
            <person name="Submissions S."/>
        </authorList>
    </citation>
    <scope>NUCLEOTIDE SEQUENCE [LARGE SCALE GENOMIC DNA]</scope>
    <source>
        <strain evidence="13 16">NLAE-zl-C196</strain>
    </source>
</reference>
<reference evidence="11" key="7">
    <citation type="submission" date="2020-02" db="EMBL/GenBank/DDBJ databases">
        <authorList>
            <person name="Littmann E."/>
            <person name="Sorbara M."/>
        </authorList>
    </citation>
    <scope>NUCLEOTIDE SEQUENCE</scope>
    <source>
        <strain evidence="11">MSK.2.26</strain>
    </source>
</reference>
<dbReference type="AlphaFoldDB" id="A0A174CRL0"/>
<evidence type="ECO:0000313" key="10">
    <source>
        <dbReference type="EMBL" id="GEA39236.1"/>
    </source>
</evidence>
<dbReference type="Proteomes" id="UP000182121">
    <property type="component" value="Unassembled WGS sequence"/>
</dbReference>
<evidence type="ECO:0000313" key="18">
    <source>
        <dbReference type="Proteomes" id="UP000315200"/>
    </source>
</evidence>
<keyword evidence="17" id="KW-1185">Reference proteome</keyword>
<evidence type="ECO:0000313" key="19">
    <source>
        <dbReference type="Proteomes" id="UP000501069"/>
    </source>
</evidence>
<keyword evidence="5 7" id="KW-0443">Lipid metabolism</keyword>
<gene>
    <name evidence="9" type="primary">acpP_2</name>
    <name evidence="7" type="synonym">acpP</name>
    <name evidence="10" type="ORF">Ccl03g_49490</name>
    <name evidence="9" type="ORF">ERS852480_00512</name>
    <name evidence="12" type="ORF">FOC47_20070</name>
    <name evidence="11" type="ORF">G5B26_11050</name>
    <name evidence="14" type="ORF">NCTC11224_01117</name>
    <name evidence="13" type="ORF">SAMN05216521_1001288</name>
</gene>
<comment type="pathway">
    <text evidence="7">Lipid metabolism; fatty acid biosynthesis.</text>
</comment>
<protein>
    <recommendedName>
        <fullName evidence="7">Acyl carrier protein</fullName>
        <shortName evidence="7">ACP</shortName>
    </recommendedName>
</protein>
<evidence type="ECO:0000256" key="6">
    <source>
        <dbReference type="ARBA" id="ARBA00023160"/>
    </source>
</evidence>
<evidence type="ECO:0000256" key="1">
    <source>
        <dbReference type="ARBA" id="ARBA00022450"/>
    </source>
</evidence>
<evidence type="ECO:0000313" key="15">
    <source>
        <dbReference type="Proteomes" id="UP000095512"/>
    </source>
</evidence>
<dbReference type="InterPro" id="IPR036736">
    <property type="entry name" value="ACP-like_sf"/>
</dbReference>
<evidence type="ECO:0000256" key="4">
    <source>
        <dbReference type="ARBA" id="ARBA00022832"/>
    </source>
</evidence>
<dbReference type="PANTHER" id="PTHR20863:SF76">
    <property type="entry name" value="CARRIER DOMAIN-CONTAINING PROTEIN"/>
    <property type="match status" value="1"/>
</dbReference>
<dbReference type="HAMAP" id="MF_01217">
    <property type="entry name" value="Acyl_carrier"/>
    <property type="match status" value="1"/>
</dbReference>
<evidence type="ECO:0000313" key="11">
    <source>
        <dbReference type="EMBL" id="NSJ44110.1"/>
    </source>
</evidence>
<evidence type="ECO:0000256" key="5">
    <source>
        <dbReference type="ARBA" id="ARBA00023098"/>
    </source>
</evidence>
<keyword evidence="6 7" id="KW-0275">Fatty acid biosynthesis</keyword>
<keyword evidence="7" id="KW-0963">Cytoplasm</keyword>
<dbReference type="PROSITE" id="PS50075">
    <property type="entry name" value="CARRIER"/>
    <property type="match status" value="1"/>
</dbReference>
<dbReference type="Proteomes" id="UP000719916">
    <property type="component" value="Unassembled WGS sequence"/>
</dbReference>
<organism evidence="9 15">
    <name type="scientific">Enterocloster clostridioformis</name>
    <dbReference type="NCBI Taxonomy" id="1531"/>
    <lineage>
        <taxon>Bacteria</taxon>
        <taxon>Bacillati</taxon>
        <taxon>Bacillota</taxon>
        <taxon>Clostridia</taxon>
        <taxon>Lachnospirales</taxon>
        <taxon>Lachnospiraceae</taxon>
        <taxon>Enterocloster</taxon>
    </lineage>
</organism>
<evidence type="ECO:0000313" key="9">
    <source>
        <dbReference type="EMBL" id="CUO14438.1"/>
    </source>
</evidence>
<evidence type="ECO:0000313" key="14">
    <source>
        <dbReference type="EMBL" id="SQB04697.1"/>
    </source>
</evidence>
<evidence type="ECO:0000313" key="12">
    <source>
        <dbReference type="EMBL" id="QIX92636.1"/>
    </source>
</evidence>
<evidence type="ECO:0000259" key="8">
    <source>
        <dbReference type="PROSITE" id="PS50075"/>
    </source>
</evidence>
<feature type="domain" description="Carrier" evidence="8">
    <location>
        <begin position="1"/>
        <end position="74"/>
    </location>
</feature>
<dbReference type="GO" id="GO:0005737">
    <property type="term" value="C:cytoplasm"/>
    <property type="evidence" value="ECO:0007669"/>
    <property type="project" value="UniProtKB-SubCell"/>
</dbReference>
<keyword evidence="4 7" id="KW-0276">Fatty acid metabolism</keyword>
<evidence type="ECO:0000256" key="2">
    <source>
        <dbReference type="ARBA" id="ARBA00022516"/>
    </source>
</evidence>
<evidence type="ECO:0000313" key="16">
    <source>
        <dbReference type="Proteomes" id="UP000182121"/>
    </source>
</evidence>
<keyword evidence="1 7" id="KW-0596">Phosphopantetheine</keyword>
<reference evidence="14 17" key="3">
    <citation type="submission" date="2018-06" db="EMBL/GenBank/DDBJ databases">
        <authorList>
            <consortium name="Pathogen Informatics"/>
            <person name="Doyle S."/>
        </authorList>
    </citation>
    <scope>NUCLEOTIDE SEQUENCE [LARGE SCALE GENOMIC DNA]</scope>
    <source>
        <strain evidence="14 17">NCTC11224</strain>
    </source>
</reference>
<dbReference type="Proteomes" id="UP000501069">
    <property type="component" value="Chromosome"/>
</dbReference>
<comment type="PTM">
    <text evidence="7">4'-phosphopantetheine is transferred from CoA to a specific serine of apo-ACP by AcpS. This modification is essential for activity because fatty acids are bound in thioester linkage to the sulfhydryl of the prosthetic group.</text>
</comment>
<keyword evidence="2 7" id="KW-0444">Lipid biosynthesis</keyword>
<evidence type="ECO:0000313" key="13">
    <source>
        <dbReference type="EMBL" id="SET14961.1"/>
    </source>
</evidence>
<dbReference type="SUPFAM" id="SSF47336">
    <property type="entry name" value="ACP-like"/>
    <property type="match status" value="1"/>
</dbReference>
<dbReference type="RefSeq" id="WP_002585910.1">
    <property type="nucleotide sequence ID" value="NZ_AP031445.1"/>
</dbReference>
<evidence type="ECO:0000313" key="17">
    <source>
        <dbReference type="Proteomes" id="UP000251853"/>
    </source>
</evidence>
<comment type="similarity">
    <text evidence="7">Belongs to the acyl carrier protein (ACP) family.</text>
</comment>
<dbReference type="Pfam" id="PF00550">
    <property type="entry name" value="PP-binding"/>
    <property type="match status" value="1"/>
</dbReference>
<reference evidence="10 18" key="4">
    <citation type="submission" date="2019-06" db="EMBL/GenBank/DDBJ databases">
        <title>Draft genome sequence of [Clostridium] clostridioforme NBRC 113352.</title>
        <authorList>
            <person name="Miura T."/>
            <person name="Furukawa M."/>
            <person name="Shimamura M."/>
            <person name="Ohyama Y."/>
            <person name="Yamazoe A."/>
            <person name="Kawasaki H."/>
        </authorList>
    </citation>
    <scope>NUCLEOTIDE SEQUENCE [LARGE SCALE GENOMIC DNA]</scope>
    <source>
        <strain evidence="10 18">NBRC 113352</strain>
    </source>
</reference>
<evidence type="ECO:0000256" key="3">
    <source>
        <dbReference type="ARBA" id="ARBA00022553"/>
    </source>
</evidence>
<sequence length="76" mass="8904">MFEELKEIICEYVDVAPETIKENSRFIEDLGFNSYDFMSMVGEIEEKFDVEVEEREVVNVKTVKDAVDYIQSLQAE</sequence>
<dbReference type="GO" id="GO:0000036">
    <property type="term" value="F:acyl carrier activity"/>
    <property type="evidence" value="ECO:0007669"/>
    <property type="project" value="UniProtKB-UniRule"/>
</dbReference>
<comment type="function">
    <text evidence="7">Carrier of the growing fatty acid chain in fatty acid biosynthesis.</text>
</comment>
<dbReference type="Gene3D" id="1.10.1200.10">
    <property type="entry name" value="ACP-like"/>
    <property type="match status" value="1"/>
</dbReference>
<dbReference type="EMBL" id="UAVW01000001">
    <property type="protein sequence ID" value="SQB04697.1"/>
    <property type="molecule type" value="Genomic_DNA"/>
</dbReference>
<dbReference type="InterPro" id="IPR009081">
    <property type="entry name" value="PP-bd_ACP"/>
</dbReference>
<comment type="subcellular location">
    <subcellularLocation>
        <location evidence="7">Cytoplasm</location>
    </subcellularLocation>
</comment>
<dbReference type="PANTHER" id="PTHR20863">
    <property type="entry name" value="ACYL CARRIER PROTEIN"/>
    <property type="match status" value="1"/>
</dbReference>
<dbReference type="UniPathway" id="UPA00094"/>
<dbReference type="EMBL" id="CP050964">
    <property type="protein sequence ID" value="QIX92636.1"/>
    <property type="molecule type" value="Genomic_DNA"/>
</dbReference>
<dbReference type="GO" id="GO:0000035">
    <property type="term" value="F:acyl binding"/>
    <property type="evidence" value="ECO:0007669"/>
    <property type="project" value="TreeGrafter"/>
</dbReference>
<dbReference type="EMBL" id="BJLB01000001">
    <property type="protein sequence ID" value="GEA39236.1"/>
    <property type="molecule type" value="Genomic_DNA"/>
</dbReference>
<dbReference type="GeneID" id="57963481"/>
<dbReference type="EMBL" id="CZAB01000003">
    <property type="protein sequence ID" value="CUO14438.1"/>
    <property type="molecule type" value="Genomic_DNA"/>
</dbReference>
<reference evidence="12 19" key="5">
    <citation type="submission" date="2019-11" db="EMBL/GenBank/DDBJ databases">
        <title>FDA dAtabase for Regulatory Grade micrObial Sequences (FDA-ARGOS): Supporting development and validation of Infectious Disease Dx tests.</title>
        <authorList>
            <person name="Turner S."/>
            <person name="Byrd R."/>
            <person name="Tallon L."/>
            <person name="Sadzewicz L."/>
            <person name="Vavikolanu K."/>
            <person name="Mehta A."/>
            <person name="Aluvathingal J."/>
            <person name="Nadendla S."/>
            <person name="Myers T."/>
            <person name="Yan Y."/>
            <person name="Sichtig H."/>
        </authorList>
    </citation>
    <scope>NUCLEOTIDE SEQUENCE [LARGE SCALE GENOMIC DNA]</scope>
    <source>
        <strain evidence="12 19">FDAARGOS_739</strain>
    </source>
</reference>
<dbReference type="Proteomes" id="UP000315200">
    <property type="component" value="Unassembled WGS sequence"/>
</dbReference>
<reference evidence="11 20" key="6">
    <citation type="journal article" date="2020" name="Cell Host Microbe">
        <title>Functional and Genomic Variation between Human-Derived Isolates of Lachnospiraceae Reveals Inter- and Intra-Species Diversity.</title>
        <authorList>
            <person name="Sorbara M.T."/>
            <person name="Littmann E.R."/>
            <person name="Fontana E."/>
            <person name="Moody T.U."/>
            <person name="Kohout C.E."/>
            <person name="Gjonbalaj M."/>
            <person name="Eaton V."/>
            <person name="Seok R."/>
            <person name="Leiner I.M."/>
            <person name="Pamer E.G."/>
        </authorList>
    </citation>
    <scope>NUCLEOTIDE SEQUENCE [LARGE SCALE GENOMIC DNA]</scope>
    <source>
        <strain evidence="11 20">MSK.2.26</strain>
    </source>
</reference>
<dbReference type="Proteomes" id="UP000251853">
    <property type="component" value="Unassembled WGS sequence"/>
</dbReference>
<dbReference type="EMBL" id="JAAISW010000014">
    <property type="protein sequence ID" value="NSJ44110.1"/>
    <property type="molecule type" value="Genomic_DNA"/>
</dbReference>
<name>A0A174CRL0_9FIRM</name>
<evidence type="ECO:0000256" key="7">
    <source>
        <dbReference type="HAMAP-Rule" id="MF_01217"/>
    </source>
</evidence>
<proteinExistence type="inferred from homology"/>
<dbReference type="Proteomes" id="UP000095512">
    <property type="component" value="Unassembled WGS sequence"/>
</dbReference>
<dbReference type="InterPro" id="IPR003231">
    <property type="entry name" value="ACP"/>
</dbReference>
<evidence type="ECO:0000313" key="20">
    <source>
        <dbReference type="Proteomes" id="UP000719916"/>
    </source>
</evidence>
<dbReference type="EMBL" id="FOIO01000001">
    <property type="protein sequence ID" value="SET14961.1"/>
    <property type="molecule type" value="Genomic_DNA"/>
</dbReference>
<accession>A0A174CRL0</accession>